<dbReference type="Gene3D" id="3.10.450.240">
    <property type="match status" value="1"/>
</dbReference>
<name>A0A3A5K4R0_9HYPH</name>
<gene>
    <name evidence="9" type="ORF">D3227_30590</name>
</gene>
<sequence length="255" mass="27854">MGRRCDHARMAAAVAAALPSVGKAAAHSLTLASFQIAVSVTSTFCRENVMNETTDPNNQILIVVIIAFYWALLGNWSQLLPRSGDDKTKRDDTPTEQRTGNSENTSSADTPLDVIREIDPNFDLAAFLAGAKTAYEVILQAYADGDIQTLKRLVGPEVLDTFERAIAERRDRKEMLQLTIIGTSEAKIVDAFEVDGTAEIAVRFVSDMVSATRSACDVIVAGDPQQIVEVIDTWTFACDIQSTKHNWMLIATEGE</sequence>
<feature type="transmembrane region" description="Helical" evidence="6">
    <location>
        <begin position="60"/>
        <end position="80"/>
    </location>
</feature>
<dbReference type="GO" id="GO:0016020">
    <property type="term" value="C:membrane"/>
    <property type="evidence" value="ECO:0007669"/>
    <property type="project" value="UniProtKB-SubCell"/>
</dbReference>
<protein>
    <submittedName>
        <fullName evidence="9">Tim44 domain-containing protein</fullName>
    </submittedName>
</protein>
<dbReference type="PANTHER" id="PTHR10721:SF1">
    <property type="entry name" value="MITOCHONDRIAL IMPORT INNER MEMBRANE TRANSLOCASE SUBUNIT TIM44"/>
    <property type="match status" value="1"/>
</dbReference>
<dbReference type="Proteomes" id="UP000272706">
    <property type="component" value="Unassembled WGS sequence"/>
</dbReference>
<dbReference type="InterPro" id="IPR039544">
    <property type="entry name" value="Tim44-like"/>
</dbReference>
<dbReference type="InterPro" id="IPR007379">
    <property type="entry name" value="Tim44-like_dom"/>
</dbReference>
<evidence type="ECO:0000256" key="6">
    <source>
        <dbReference type="SAM" id="Phobius"/>
    </source>
</evidence>
<dbReference type="SUPFAM" id="SSF54427">
    <property type="entry name" value="NTF2-like"/>
    <property type="match status" value="1"/>
</dbReference>
<evidence type="ECO:0000256" key="7">
    <source>
        <dbReference type="SAM" id="SignalP"/>
    </source>
</evidence>
<proteinExistence type="inferred from homology"/>
<reference evidence="9 10" key="1">
    <citation type="submission" date="2018-09" db="EMBL/GenBank/DDBJ databases">
        <title>Mesorhizobium carmichaelinearum sp. nov. isolated from Carmichaelinea spp. root nodules in New Zealand.</title>
        <authorList>
            <person name="De Meyer S.E."/>
        </authorList>
    </citation>
    <scope>NUCLEOTIDE SEQUENCE [LARGE SCALE GENOMIC DNA]</scope>
    <source>
        <strain evidence="9 10">ICMP19557</strain>
    </source>
</reference>
<evidence type="ECO:0000313" key="9">
    <source>
        <dbReference type="EMBL" id="RJT30386.1"/>
    </source>
</evidence>
<keyword evidence="7" id="KW-0732">Signal</keyword>
<feature type="chain" id="PRO_5017382134" evidence="7">
    <location>
        <begin position="27"/>
        <end position="255"/>
    </location>
</feature>
<comment type="subcellular location">
    <subcellularLocation>
        <location evidence="1">Membrane</location>
    </subcellularLocation>
</comment>
<feature type="region of interest" description="Disordered" evidence="5">
    <location>
        <begin position="83"/>
        <end position="112"/>
    </location>
</feature>
<evidence type="ECO:0000256" key="2">
    <source>
        <dbReference type="ARBA" id="ARBA00009597"/>
    </source>
</evidence>
<dbReference type="Pfam" id="PF04280">
    <property type="entry name" value="Tim44"/>
    <property type="match status" value="1"/>
</dbReference>
<keyword evidence="6" id="KW-0812">Transmembrane</keyword>
<dbReference type="GO" id="GO:0030150">
    <property type="term" value="P:protein import into mitochondrial matrix"/>
    <property type="evidence" value="ECO:0007669"/>
    <property type="project" value="TreeGrafter"/>
</dbReference>
<evidence type="ECO:0000256" key="5">
    <source>
        <dbReference type="SAM" id="MobiDB-lite"/>
    </source>
</evidence>
<evidence type="ECO:0000259" key="8">
    <source>
        <dbReference type="SMART" id="SM00978"/>
    </source>
</evidence>
<evidence type="ECO:0000256" key="3">
    <source>
        <dbReference type="ARBA" id="ARBA00022946"/>
    </source>
</evidence>
<dbReference type="GO" id="GO:0051087">
    <property type="term" value="F:protein-folding chaperone binding"/>
    <property type="evidence" value="ECO:0007669"/>
    <property type="project" value="TreeGrafter"/>
</dbReference>
<dbReference type="PANTHER" id="PTHR10721">
    <property type="entry name" value="MITOCHONDRIAL IMPORT INNER MEMBRANE TRANSLOCASE SUBUNIT TIM44"/>
    <property type="match status" value="1"/>
</dbReference>
<feature type="compositionally biased region" description="Basic and acidic residues" evidence="5">
    <location>
        <begin position="83"/>
        <end position="95"/>
    </location>
</feature>
<feature type="compositionally biased region" description="Polar residues" evidence="5">
    <location>
        <begin position="96"/>
        <end position="109"/>
    </location>
</feature>
<feature type="domain" description="Tim44-like" evidence="8">
    <location>
        <begin position="108"/>
        <end position="254"/>
    </location>
</feature>
<keyword evidence="10" id="KW-1185">Reference proteome</keyword>
<feature type="signal peptide" evidence="7">
    <location>
        <begin position="1"/>
        <end position="26"/>
    </location>
</feature>
<comment type="similarity">
    <text evidence="2">Belongs to the Tim44 family.</text>
</comment>
<dbReference type="OrthoDB" id="9798618at2"/>
<evidence type="ECO:0000256" key="4">
    <source>
        <dbReference type="ARBA" id="ARBA00023136"/>
    </source>
</evidence>
<organism evidence="9 10">
    <name type="scientific">Mesorhizobium waimense</name>
    <dbReference type="NCBI Taxonomy" id="1300307"/>
    <lineage>
        <taxon>Bacteria</taxon>
        <taxon>Pseudomonadati</taxon>
        <taxon>Pseudomonadota</taxon>
        <taxon>Alphaproteobacteria</taxon>
        <taxon>Hyphomicrobiales</taxon>
        <taxon>Phyllobacteriaceae</taxon>
        <taxon>Mesorhizobium</taxon>
    </lineage>
</organism>
<dbReference type="AlphaFoldDB" id="A0A3A5K4R0"/>
<evidence type="ECO:0000313" key="10">
    <source>
        <dbReference type="Proteomes" id="UP000272706"/>
    </source>
</evidence>
<evidence type="ECO:0000256" key="1">
    <source>
        <dbReference type="ARBA" id="ARBA00004370"/>
    </source>
</evidence>
<dbReference type="EMBL" id="QZWZ01000036">
    <property type="protein sequence ID" value="RJT30386.1"/>
    <property type="molecule type" value="Genomic_DNA"/>
</dbReference>
<accession>A0A3A5K4R0</accession>
<dbReference type="SMART" id="SM00978">
    <property type="entry name" value="Tim44"/>
    <property type="match status" value="1"/>
</dbReference>
<dbReference type="InterPro" id="IPR032710">
    <property type="entry name" value="NTF2-like_dom_sf"/>
</dbReference>
<keyword evidence="3" id="KW-0809">Transit peptide</keyword>
<dbReference type="NCBIfam" id="NF033779">
    <property type="entry name" value="Tim44_TimA_adap"/>
    <property type="match status" value="1"/>
</dbReference>
<keyword evidence="4 6" id="KW-0472">Membrane</keyword>
<comment type="caution">
    <text evidence="9">The sequence shown here is derived from an EMBL/GenBank/DDBJ whole genome shotgun (WGS) entry which is preliminary data.</text>
</comment>
<keyword evidence="6" id="KW-1133">Transmembrane helix</keyword>